<dbReference type="PROSITE" id="PS51257">
    <property type="entry name" value="PROKAR_LIPOPROTEIN"/>
    <property type="match status" value="1"/>
</dbReference>
<dbReference type="PANTHER" id="PTHR39200">
    <property type="entry name" value="HYPOTHETICAL EXPORTED PROTEIN"/>
    <property type="match status" value="1"/>
</dbReference>
<keyword evidence="2" id="KW-0732">Signal</keyword>
<dbReference type="Pfam" id="PF10988">
    <property type="entry name" value="DUF2807"/>
    <property type="match status" value="1"/>
</dbReference>
<accession>A0A9E2W3U8</accession>
<proteinExistence type="predicted"/>
<dbReference type="AlphaFoldDB" id="A0A9E2W3U8"/>
<feature type="region of interest" description="Disordered" evidence="1">
    <location>
        <begin position="221"/>
        <end position="241"/>
    </location>
</feature>
<dbReference type="RefSeq" id="WP_217790320.1">
    <property type="nucleotide sequence ID" value="NZ_JAHSPG010000003.1"/>
</dbReference>
<feature type="domain" description="Putative auto-transporter adhesin head GIN" evidence="3">
    <location>
        <begin position="42"/>
        <end position="224"/>
    </location>
</feature>
<evidence type="ECO:0000256" key="2">
    <source>
        <dbReference type="SAM" id="SignalP"/>
    </source>
</evidence>
<sequence>MKHLAFLFLAVLIVASSCNFMGGKRVPGNGNVTTSEKTVSSFTQVEQKGSFDVYVSTGSTYSVKIEAEDNLLPYIETNVNNGKLEIDTKKGFWLRPTKSLKVYVTAPTFSAIRSYGSGNITSQNTIYDSSKIELSVSGSADIKATVDAPEVHSEVTGSGNADLNGQTKTFNGNVRGSGNINAFDLKAEEAKVEISGSGNANLFASVKLDVTVNGSGDVSYKGNAPQVSSNMHGSGSLKKVE</sequence>
<feature type="chain" id="PRO_5039461086" evidence="2">
    <location>
        <begin position="22"/>
        <end position="241"/>
    </location>
</feature>
<reference evidence="4" key="1">
    <citation type="submission" date="2021-06" db="EMBL/GenBank/DDBJ databases">
        <authorList>
            <person name="Huq M.A."/>
        </authorList>
    </citation>
    <scope>NUCLEOTIDE SEQUENCE</scope>
    <source>
        <strain evidence="4">MAH-26</strain>
    </source>
</reference>
<gene>
    <name evidence="4" type="ORF">KTO63_05885</name>
</gene>
<evidence type="ECO:0000256" key="1">
    <source>
        <dbReference type="SAM" id="MobiDB-lite"/>
    </source>
</evidence>
<dbReference type="EMBL" id="JAHSPG010000003">
    <property type="protein sequence ID" value="MBV4356673.1"/>
    <property type="molecule type" value="Genomic_DNA"/>
</dbReference>
<dbReference type="Proteomes" id="UP000812270">
    <property type="component" value="Unassembled WGS sequence"/>
</dbReference>
<evidence type="ECO:0000313" key="4">
    <source>
        <dbReference type="EMBL" id="MBV4356673.1"/>
    </source>
</evidence>
<protein>
    <submittedName>
        <fullName evidence="4">DUF2807 domain-containing protein</fullName>
    </submittedName>
</protein>
<dbReference type="PANTHER" id="PTHR39200:SF1">
    <property type="entry name" value="AUTO-TRANSPORTER ADHESIN HEAD GIN DOMAIN-CONTAINING PROTEIN-RELATED"/>
    <property type="match status" value="1"/>
</dbReference>
<evidence type="ECO:0000259" key="3">
    <source>
        <dbReference type="Pfam" id="PF10988"/>
    </source>
</evidence>
<evidence type="ECO:0000313" key="5">
    <source>
        <dbReference type="Proteomes" id="UP000812270"/>
    </source>
</evidence>
<dbReference type="InterPro" id="IPR021255">
    <property type="entry name" value="DUF2807"/>
</dbReference>
<name>A0A9E2W3U8_9BACT</name>
<keyword evidence="5" id="KW-1185">Reference proteome</keyword>
<organism evidence="4 5">
    <name type="scientific">Pinibacter aurantiacus</name>
    <dbReference type="NCBI Taxonomy" id="2851599"/>
    <lineage>
        <taxon>Bacteria</taxon>
        <taxon>Pseudomonadati</taxon>
        <taxon>Bacteroidota</taxon>
        <taxon>Chitinophagia</taxon>
        <taxon>Chitinophagales</taxon>
        <taxon>Chitinophagaceae</taxon>
        <taxon>Pinibacter</taxon>
    </lineage>
</organism>
<comment type="caution">
    <text evidence="4">The sequence shown here is derived from an EMBL/GenBank/DDBJ whole genome shotgun (WGS) entry which is preliminary data.</text>
</comment>
<feature type="signal peptide" evidence="2">
    <location>
        <begin position="1"/>
        <end position="21"/>
    </location>
</feature>